<dbReference type="SUPFAM" id="SSF53383">
    <property type="entry name" value="PLP-dependent transferases"/>
    <property type="match status" value="1"/>
</dbReference>
<keyword evidence="4" id="KW-0808">Transferase</keyword>
<reference evidence="7 8" key="1">
    <citation type="submission" date="2024-07" db="EMBL/GenBank/DDBJ databases">
        <title>Uliginosibacterium paludis KCTC:42655.</title>
        <authorList>
            <person name="Kim M.K."/>
        </authorList>
    </citation>
    <scope>NUCLEOTIDE SEQUENCE [LARGE SCALE GENOMIC DNA]</scope>
    <source>
        <strain evidence="7 8">KCTC 42655</strain>
    </source>
</reference>
<protein>
    <submittedName>
        <fullName evidence="7">Aminotransferase class III-fold pyridoxal phosphate-dependent enzyme</fullName>
    </submittedName>
</protein>
<dbReference type="Proteomes" id="UP001548590">
    <property type="component" value="Unassembled WGS sequence"/>
</dbReference>
<evidence type="ECO:0000256" key="2">
    <source>
        <dbReference type="ARBA" id="ARBA00008954"/>
    </source>
</evidence>
<evidence type="ECO:0000256" key="3">
    <source>
        <dbReference type="ARBA" id="ARBA00022576"/>
    </source>
</evidence>
<dbReference type="InterPro" id="IPR005814">
    <property type="entry name" value="Aminotrans_3"/>
</dbReference>
<evidence type="ECO:0000256" key="6">
    <source>
        <dbReference type="RuleBase" id="RU003560"/>
    </source>
</evidence>
<keyword evidence="5 6" id="KW-0663">Pyridoxal phosphate</keyword>
<dbReference type="InterPro" id="IPR015424">
    <property type="entry name" value="PyrdxlP-dep_Trfase"/>
</dbReference>
<gene>
    <name evidence="7" type="ORF">ABVT11_13920</name>
</gene>
<dbReference type="PANTHER" id="PTHR43206">
    <property type="entry name" value="AMINOTRANSFERASE"/>
    <property type="match status" value="1"/>
</dbReference>
<evidence type="ECO:0000256" key="1">
    <source>
        <dbReference type="ARBA" id="ARBA00001933"/>
    </source>
</evidence>
<dbReference type="Gene3D" id="3.90.1150.10">
    <property type="entry name" value="Aspartate Aminotransferase, domain 1"/>
    <property type="match status" value="1"/>
</dbReference>
<dbReference type="PANTHER" id="PTHR43206:SF1">
    <property type="entry name" value="4-AMINOBUTYRATE AMINOTRANSFERASE, MITOCHONDRIAL"/>
    <property type="match status" value="1"/>
</dbReference>
<evidence type="ECO:0000313" key="8">
    <source>
        <dbReference type="Proteomes" id="UP001548590"/>
    </source>
</evidence>
<dbReference type="RefSeq" id="WP_345924774.1">
    <property type="nucleotide sequence ID" value="NZ_JBDIVF010000002.1"/>
</dbReference>
<dbReference type="GO" id="GO:0008483">
    <property type="term" value="F:transaminase activity"/>
    <property type="evidence" value="ECO:0007669"/>
    <property type="project" value="UniProtKB-KW"/>
</dbReference>
<proteinExistence type="inferred from homology"/>
<keyword evidence="8" id="KW-1185">Reference proteome</keyword>
<dbReference type="PIRSF" id="PIRSF000521">
    <property type="entry name" value="Transaminase_4ab_Lys_Orn"/>
    <property type="match status" value="1"/>
</dbReference>
<dbReference type="InterPro" id="IPR015421">
    <property type="entry name" value="PyrdxlP-dep_Trfase_major"/>
</dbReference>
<comment type="similarity">
    <text evidence="2 6">Belongs to the class-III pyridoxal-phosphate-dependent aminotransferase family.</text>
</comment>
<comment type="cofactor">
    <cofactor evidence="1">
        <name>pyridoxal 5'-phosphate</name>
        <dbReference type="ChEBI" id="CHEBI:597326"/>
    </cofactor>
</comment>
<dbReference type="InterPro" id="IPR015422">
    <property type="entry name" value="PyrdxlP-dep_Trfase_small"/>
</dbReference>
<name>A0ABV2CSP0_9RHOO</name>
<accession>A0ABV2CSP0</accession>
<comment type="caution">
    <text evidence="7">The sequence shown here is derived from an EMBL/GenBank/DDBJ whole genome shotgun (WGS) entry which is preliminary data.</text>
</comment>
<sequence>MQQGFGRRLDGLPIAPVRIMIHPQPRSRAMLDELAHYVIAEPKPFALDLRASRGMWLATVDGTRLMDWCGLYGSRLLGYNHPRLYEPAYLERLGFAANNKMANPDFLTQECLDYYRLLHRLAPECMRGQRVEVYAVNSGAEAVENMMKYLINLHQKKLQEKGHTPPNRRFIYFEQAFHGRTVYALNITKLANDPIATRDYQGIIQGNLQVPFPEYDARRSDAENEVEVDRCLANLDYLMRTYGDEIVGVILEPMQGAGGHRIALPRFYRELSVLCQRHGVSWGLDEVQTSGGQTGKVFCIDLYDVPHPPQAIATAKKFGNGVVYMLNPMEDVGVLDSTWGGSLADMVRFVQEWQIVEDEALVEQVPAKTARLVAGLARLCQKHPERVANVRGLGLYQGFSLVNPADKGRLLQIALEQEDLLLLGAGTRSIRFRPPIDVSEAEIDLMLDKLGRTLDTLALKEAEAMSV</sequence>
<dbReference type="Pfam" id="PF00202">
    <property type="entry name" value="Aminotran_3"/>
    <property type="match status" value="1"/>
</dbReference>
<dbReference type="Gene3D" id="3.40.640.10">
    <property type="entry name" value="Type I PLP-dependent aspartate aminotransferase-like (Major domain)"/>
    <property type="match status" value="1"/>
</dbReference>
<dbReference type="EMBL" id="JBEWLZ010000008">
    <property type="protein sequence ID" value="MET1490930.1"/>
    <property type="molecule type" value="Genomic_DNA"/>
</dbReference>
<evidence type="ECO:0000256" key="5">
    <source>
        <dbReference type="ARBA" id="ARBA00022898"/>
    </source>
</evidence>
<evidence type="ECO:0000256" key="4">
    <source>
        <dbReference type="ARBA" id="ARBA00022679"/>
    </source>
</evidence>
<evidence type="ECO:0000313" key="7">
    <source>
        <dbReference type="EMBL" id="MET1490930.1"/>
    </source>
</evidence>
<keyword evidence="3 7" id="KW-0032">Aminotransferase</keyword>
<organism evidence="7 8">
    <name type="scientific">Uliginosibacterium paludis</name>
    <dbReference type="NCBI Taxonomy" id="1615952"/>
    <lineage>
        <taxon>Bacteria</taxon>
        <taxon>Pseudomonadati</taxon>
        <taxon>Pseudomonadota</taxon>
        <taxon>Betaproteobacteria</taxon>
        <taxon>Rhodocyclales</taxon>
        <taxon>Zoogloeaceae</taxon>
        <taxon>Uliginosibacterium</taxon>
    </lineage>
</organism>